<organism evidence="2 3">
    <name type="scientific">Monilinia laxa</name>
    <name type="common">Brown rot fungus</name>
    <name type="synonym">Sclerotinia laxa</name>
    <dbReference type="NCBI Taxonomy" id="61186"/>
    <lineage>
        <taxon>Eukaryota</taxon>
        <taxon>Fungi</taxon>
        <taxon>Dikarya</taxon>
        <taxon>Ascomycota</taxon>
        <taxon>Pezizomycotina</taxon>
        <taxon>Leotiomycetes</taxon>
        <taxon>Helotiales</taxon>
        <taxon>Sclerotiniaceae</taxon>
        <taxon>Monilinia</taxon>
    </lineage>
</organism>
<comment type="caution">
    <text evidence="2">The sequence shown here is derived from an EMBL/GenBank/DDBJ whole genome shotgun (WGS) entry which is preliminary data.</text>
</comment>
<evidence type="ECO:0000313" key="3">
    <source>
        <dbReference type="Proteomes" id="UP000326757"/>
    </source>
</evidence>
<name>A0A5N6JVC0_MONLA</name>
<feature type="signal peptide" evidence="1">
    <location>
        <begin position="1"/>
        <end position="17"/>
    </location>
</feature>
<accession>A0A5N6JVC0</accession>
<sequence>MNGWMMMMIMMMPPTHSLNQPTTPFPFHLYPTHSYTEVSRGSSRSILPTTNTYLMIHSSSYSSKVSRRSFILCEKLGELVYKVS</sequence>
<feature type="chain" id="PRO_5024995639" description="LAGLIDADG endonuclease" evidence="1">
    <location>
        <begin position="18"/>
        <end position="84"/>
    </location>
</feature>
<evidence type="ECO:0000256" key="1">
    <source>
        <dbReference type="SAM" id="SignalP"/>
    </source>
</evidence>
<reference evidence="2 3" key="1">
    <citation type="submission" date="2019-06" db="EMBL/GenBank/DDBJ databases">
        <title>Genome Sequence of the Brown Rot Fungal Pathogen Monilinia laxa.</title>
        <authorList>
            <person name="De Miccolis Angelini R.M."/>
            <person name="Landi L."/>
            <person name="Abate D."/>
            <person name="Pollastro S."/>
            <person name="Romanazzi G."/>
            <person name="Faretra F."/>
        </authorList>
    </citation>
    <scope>NUCLEOTIDE SEQUENCE [LARGE SCALE GENOMIC DNA]</scope>
    <source>
        <strain evidence="2 3">Mlax316</strain>
    </source>
</reference>
<dbReference type="Proteomes" id="UP000326757">
    <property type="component" value="Unassembled WGS sequence"/>
</dbReference>
<evidence type="ECO:0000313" key="2">
    <source>
        <dbReference type="EMBL" id="KAB8292536.1"/>
    </source>
</evidence>
<gene>
    <name evidence="2" type="ORF">EYC80_008246</name>
</gene>
<proteinExistence type="predicted"/>
<keyword evidence="1" id="KW-0732">Signal</keyword>
<dbReference type="AlphaFoldDB" id="A0A5N6JVC0"/>
<keyword evidence="3" id="KW-1185">Reference proteome</keyword>
<protein>
    <recommendedName>
        <fullName evidence="4">LAGLIDADG endonuclease</fullName>
    </recommendedName>
</protein>
<dbReference type="EMBL" id="VIGI01000013">
    <property type="protein sequence ID" value="KAB8292536.1"/>
    <property type="molecule type" value="Genomic_DNA"/>
</dbReference>
<evidence type="ECO:0008006" key="4">
    <source>
        <dbReference type="Google" id="ProtNLM"/>
    </source>
</evidence>